<organism evidence="2">
    <name type="scientific">hydrocarbon metagenome</name>
    <dbReference type="NCBI Taxonomy" id="938273"/>
    <lineage>
        <taxon>unclassified sequences</taxon>
        <taxon>metagenomes</taxon>
        <taxon>ecological metagenomes</taxon>
    </lineage>
</organism>
<dbReference type="Gene3D" id="3.30.70.20">
    <property type="match status" value="1"/>
</dbReference>
<sequence>MLREIIKIDEELCDGCGDCVPSCHEGALQVIDGKVRLISDLFCDGLGACIGHCPQDALTIEKREAEPYNETKVMDYIVKGGPNVIKAHLEHLIDHNELDFVTEAIEYLNKHNIPVPELRKEKVEHAGCPGSKEMLFENDFDSEIESGKRQSHLTHWPIQLHLVSPQAQYYRDAHLLLAADCCGFSYPDFHKDFLKGKSLAIACPKLDTNKQVYFDKLITMIEQSRLKAITVLVMQVPCCSGLVQMVQQAIELTGSEIEVSVIVIGIDGTILKEAQIN</sequence>
<evidence type="ECO:0000313" key="2">
    <source>
        <dbReference type="EMBL" id="KUG26459.1"/>
    </source>
</evidence>
<proteinExistence type="predicted"/>
<name>A0A0W8FZY4_9ZZZZ</name>
<dbReference type="SUPFAM" id="SSF54862">
    <property type="entry name" value="4Fe-4S ferredoxins"/>
    <property type="match status" value="1"/>
</dbReference>
<reference evidence="2" key="1">
    <citation type="journal article" date="2015" name="Proc. Natl. Acad. Sci. U.S.A.">
        <title>Networks of energetic and metabolic interactions define dynamics in microbial communities.</title>
        <authorList>
            <person name="Embree M."/>
            <person name="Liu J.K."/>
            <person name="Al-Bassam M.M."/>
            <person name="Zengler K."/>
        </authorList>
    </citation>
    <scope>NUCLEOTIDE SEQUENCE</scope>
</reference>
<dbReference type="EMBL" id="LNQE01000460">
    <property type="protein sequence ID" value="KUG26459.1"/>
    <property type="molecule type" value="Genomic_DNA"/>
</dbReference>
<dbReference type="Pfam" id="PF13237">
    <property type="entry name" value="Fer4_10"/>
    <property type="match status" value="1"/>
</dbReference>
<dbReference type="PANTHER" id="PTHR42895">
    <property type="entry name" value="IRON-SULFUR CLUSTER-BINDING PROTEIN-RELATED"/>
    <property type="match status" value="1"/>
</dbReference>
<dbReference type="AlphaFoldDB" id="A0A0W8FZY4"/>
<feature type="domain" description="4Fe-4S ferredoxin-type" evidence="1">
    <location>
        <begin position="4"/>
        <end position="33"/>
    </location>
</feature>
<dbReference type="InterPro" id="IPR017896">
    <property type="entry name" value="4Fe4S_Fe-S-bd"/>
</dbReference>
<comment type="caution">
    <text evidence="2">The sequence shown here is derived from an EMBL/GenBank/DDBJ whole genome shotgun (WGS) entry which is preliminary data.</text>
</comment>
<protein>
    <submittedName>
        <fullName evidence="2">Ferredoxin 3 fused to putative domain</fullName>
    </submittedName>
</protein>
<gene>
    <name evidence="2" type="ORF">ASZ90_003707</name>
</gene>
<accession>A0A0W8FZY4</accession>
<evidence type="ECO:0000259" key="1">
    <source>
        <dbReference type="PROSITE" id="PS51379"/>
    </source>
</evidence>
<dbReference type="InterPro" id="IPR052911">
    <property type="entry name" value="Corrinoid_activation_enz"/>
</dbReference>
<feature type="domain" description="4Fe-4S ferredoxin-type" evidence="1">
    <location>
        <begin position="34"/>
        <end position="63"/>
    </location>
</feature>
<dbReference type="PANTHER" id="PTHR42895:SF1">
    <property type="entry name" value="IRON-SULFUR CLUSTER PROTEIN"/>
    <property type="match status" value="1"/>
</dbReference>
<dbReference type="PROSITE" id="PS51379">
    <property type="entry name" value="4FE4S_FER_2"/>
    <property type="match status" value="2"/>
</dbReference>